<keyword evidence="6" id="KW-0813">Transport</keyword>
<evidence type="ECO:0000256" key="15">
    <source>
        <dbReference type="SAM" id="Phobius"/>
    </source>
</evidence>
<evidence type="ECO:0000256" key="10">
    <source>
        <dbReference type="ARBA" id="ARBA00022989"/>
    </source>
</evidence>
<dbReference type="InterPro" id="IPR048279">
    <property type="entry name" value="MdtK-like"/>
</dbReference>
<dbReference type="InterPro" id="IPR050222">
    <property type="entry name" value="MATE_MdtK"/>
</dbReference>
<dbReference type="PANTHER" id="PTHR43298:SF2">
    <property type="entry name" value="FMN_FAD EXPORTER YEEO-RELATED"/>
    <property type="match status" value="1"/>
</dbReference>
<dbReference type="RefSeq" id="WP_244568423.1">
    <property type="nucleotide sequence ID" value="NZ_JBDNSG010000019.1"/>
</dbReference>
<evidence type="ECO:0000256" key="6">
    <source>
        <dbReference type="ARBA" id="ARBA00022448"/>
    </source>
</evidence>
<keyword evidence="8" id="KW-1003">Cell membrane</keyword>
<name>A0A261G8C4_9BIFI</name>
<dbReference type="PANTHER" id="PTHR43298">
    <property type="entry name" value="MULTIDRUG RESISTANCE PROTEIN NORM-RELATED"/>
    <property type="match status" value="1"/>
</dbReference>
<comment type="caution">
    <text evidence="16">The sequence shown here is derived from an EMBL/GenBank/DDBJ whole genome shotgun (WGS) entry which is preliminary data.</text>
</comment>
<dbReference type="GO" id="GO:0005886">
    <property type="term" value="C:plasma membrane"/>
    <property type="evidence" value="ECO:0007669"/>
    <property type="project" value="UniProtKB-SubCell"/>
</dbReference>
<dbReference type="GeneID" id="98295443"/>
<dbReference type="GO" id="GO:0046677">
    <property type="term" value="P:response to antibiotic"/>
    <property type="evidence" value="ECO:0007669"/>
    <property type="project" value="UniProtKB-KW"/>
</dbReference>
<evidence type="ECO:0000256" key="4">
    <source>
        <dbReference type="ARBA" id="ARBA00020268"/>
    </source>
</evidence>
<dbReference type="GO" id="GO:0006811">
    <property type="term" value="P:monoatomic ion transport"/>
    <property type="evidence" value="ECO:0007669"/>
    <property type="project" value="UniProtKB-KW"/>
</dbReference>
<sequence length="468" mass="49988">MANGLQVKNLDPKKIKHARADAKYYEMTQRPVEGLIMKLSAPAVISNLVTMAYNLVDTFFIGRLGTAQSGAIGIAFSIMTILQAVGFFFGNGSGNTLARELGKHDEDRAAKLLSIGFFGSVGCGFLITVLGLVTLRPLVSMLGSTETIAPYAIEYLTPLLCAAPFVCASFTMNGLLRYQGQSAYAMVGLVSGAMLNLALAPALIFGLHLGIFGAGLATAICQTVSFGILLYMSRKFSVVSLSYCQFRPNVLLVREILGGGLPSLVRQGAGSIAVTCVNLAANPFGDAAIAGMAIVMRIMLFTNSVIVGLGQGFQPVCGYNYGAGLFPRVKRGYWFCIRMSTSLLVVLAVVLFISAPHLIGVFRSDPVVIAIGAFALRIQCFTCALNGFNMMSNMMQQTIGMTGIASFLALCRLGLFLAPVVLILPHIFGVLGVQMAQSVSDVLSFLVTIPFQRMILRRLQSNSAVRIH</sequence>
<evidence type="ECO:0000256" key="11">
    <source>
        <dbReference type="ARBA" id="ARBA00023065"/>
    </source>
</evidence>
<dbReference type="AlphaFoldDB" id="A0A261G8C4"/>
<keyword evidence="13" id="KW-0046">Antibiotic resistance</keyword>
<feature type="transmembrane region" description="Helical" evidence="15">
    <location>
        <begin position="367"/>
        <end position="388"/>
    </location>
</feature>
<comment type="function">
    <text evidence="1">Multidrug efflux pump.</text>
</comment>
<evidence type="ECO:0000256" key="5">
    <source>
        <dbReference type="ARBA" id="ARBA00022106"/>
    </source>
</evidence>
<protein>
    <recommendedName>
        <fullName evidence="5">Multidrug export protein MepA</fullName>
    </recommendedName>
    <alternativeName>
        <fullName evidence="14">Multidrug-efflux transporter</fullName>
    </alternativeName>
    <alternativeName>
        <fullName evidence="4">Probable multidrug resistance protein NorM</fullName>
    </alternativeName>
</protein>
<evidence type="ECO:0000256" key="3">
    <source>
        <dbReference type="ARBA" id="ARBA00008417"/>
    </source>
</evidence>
<evidence type="ECO:0000256" key="7">
    <source>
        <dbReference type="ARBA" id="ARBA00022449"/>
    </source>
</evidence>
<gene>
    <name evidence="16" type="ORF">BAQU_0773</name>
</gene>
<keyword evidence="12 15" id="KW-0472">Membrane</keyword>
<feature type="transmembrane region" description="Helical" evidence="15">
    <location>
        <begin position="400"/>
        <end position="424"/>
    </location>
</feature>
<dbReference type="NCBIfam" id="TIGR00797">
    <property type="entry name" value="matE"/>
    <property type="match status" value="1"/>
</dbReference>
<dbReference type="InterPro" id="IPR045070">
    <property type="entry name" value="MATE_MepA-like"/>
</dbReference>
<dbReference type="EMBL" id="MWXA01000004">
    <property type="protein sequence ID" value="OZG67681.1"/>
    <property type="molecule type" value="Genomic_DNA"/>
</dbReference>
<feature type="transmembrane region" description="Helical" evidence="15">
    <location>
        <begin position="183"/>
        <end position="205"/>
    </location>
</feature>
<dbReference type="Proteomes" id="UP000216451">
    <property type="component" value="Unassembled WGS sequence"/>
</dbReference>
<accession>A0A261G8C4</accession>
<evidence type="ECO:0000256" key="13">
    <source>
        <dbReference type="ARBA" id="ARBA00023251"/>
    </source>
</evidence>
<feature type="transmembrane region" description="Helical" evidence="15">
    <location>
        <begin position="211"/>
        <end position="232"/>
    </location>
</feature>
<evidence type="ECO:0000313" key="16">
    <source>
        <dbReference type="EMBL" id="OZG67681.1"/>
    </source>
</evidence>
<evidence type="ECO:0000256" key="8">
    <source>
        <dbReference type="ARBA" id="ARBA00022475"/>
    </source>
</evidence>
<evidence type="ECO:0000256" key="14">
    <source>
        <dbReference type="ARBA" id="ARBA00031636"/>
    </source>
</evidence>
<evidence type="ECO:0000256" key="9">
    <source>
        <dbReference type="ARBA" id="ARBA00022692"/>
    </source>
</evidence>
<evidence type="ECO:0000313" key="17">
    <source>
        <dbReference type="Proteomes" id="UP000216451"/>
    </source>
</evidence>
<feature type="transmembrane region" description="Helical" evidence="15">
    <location>
        <begin position="68"/>
        <end position="91"/>
    </location>
</feature>
<feature type="transmembrane region" description="Helical" evidence="15">
    <location>
        <begin position="112"/>
        <end position="135"/>
    </location>
</feature>
<dbReference type="Pfam" id="PF01554">
    <property type="entry name" value="MatE"/>
    <property type="match status" value="2"/>
</dbReference>
<keyword evidence="10 15" id="KW-1133">Transmembrane helix</keyword>
<dbReference type="GO" id="GO:0042910">
    <property type="term" value="F:xenobiotic transmembrane transporter activity"/>
    <property type="evidence" value="ECO:0007669"/>
    <property type="project" value="InterPro"/>
</dbReference>
<feature type="transmembrane region" description="Helical" evidence="15">
    <location>
        <begin position="155"/>
        <end position="176"/>
    </location>
</feature>
<dbReference type="CDD" id="cd13143">
    <property type="entry name" value="MATE_MepA_like"/>
    <property type="match status" value="1"/>
</dbReference>
<evidence type="ECO:0000256" key="2">
    <source>
        <dbReference type="ARBA" id="ARBA00004651"/>
    </source>
</evidence>
<reference evidence="16 17" key="1">
    <citation type="journal article" date="2017" name="BMC Genomics">
        <title>Comparative genomic and phylogenomic analyses of the Bifidobacteriaceae family.</title>
        <authorList>
            <person name="Lugli G.A."/>
            <person name="Milani C."/>
            <person name="Turroni F."/>
            <person name="Duranti S."/>
            <person name="Mancabelli L."/>
            <person name="Mangifesta M."/>
            <person name="Ferrario C."/>
            <person name="Modesto M."/>
            <person name="Mattarelli P."/>
            <person name="Jiri K."/>
            <person name="van Sinderen D."/>
            <person name="Ventura M."/>
        </authorList>
    </citation>
    <scope>NUCLEOTIDE SEQUENCE [LARGE SCALE GENOMIC DNA]</scope>
    <source>
        <strain evidence="16 17">LMG 28769</strain>
    </source>
</reference>
<keyword evidence="9 15" id="KW-0812">Transmembrane</keyword>
<organism evidence="16 17">
    <name type="scientific">Bifidobacterium aquikefiri</name>
    <dbReference type="NCBI Taxonomy" id="1653207"/>
    <lineage>
        <taxon>Bacteria</taxon>
        <taxon>Bacillati</taxon>
        <taxon>Actinomycetota</taxon>
        <taxon>Actinomycetes</taxon>
        <taxon>Bifidobacteriales</taxon>
        <taxon>Bifidobacteriaceae</taxon>
        <taxon>Bifidobacterium</taxon>
    </lineage>
</organism>
<keyword evidence="11" id="KW-0406">Ion transport</keyword>
<dbReference type="InterPro" id="IPR002528">
    <property type="entry name" value="MATE_fam"/>
</dbReference>
<evidence type="ECO:0000256" key="12">
    <source>
        <dbReference type="ARBA" id="ARBA00023136"/>
    </source>
</evidence>
<keyword evidence="7" id="KW-0050">Antiport</keyword>
<proteinExistence type="inferred from homology"/>
<comment type="subcellular location">
    <subcellularLocation>
        <location evidence="2">Cell membrane</location>
        <topology evidence="2">Multi-pass membrane protein</topology>
    </subcellularLocation>
</comment>
<feature type="transmembrane region" description="Helical" evidence="15">
    <location>
        <begin position="335"/>
        <end position="355"/>
    </location>
</feature>
<dbReference type="PIRSF" id="PIRSF006603">
    <property type="entry name" value="DinF"/>
    <property type="match status" value="1"/>
</dbReference>
<comment type="similarity">
    <text evidence="3">Belongs to the multi antimicrobial extrusion (MATE) (TC 2.A.66.1) family. MepA subfamily.</text>
</comment>
<evidence type="ECO:0000256" key="1">
    <source>
        <dbReference type="ARBA" id="ARBA00003408"/>
    </source>
</evidence>
<dbReference type="GO" id="GO:0015297">
    <property type="term" value="F:antiporter activity"/>
    <property type="evidence" value="ECO:0007669"/>
    <property type="project" value="UniProtKB-KW"/>
</dbReference>
<keyword evidence="17" id="KW-1185">Reference proteome</keyword>
<feature type="transmembrane region" description="Helical" evidence="15">
    <location>
        <begin position="35"/>
        <end position="56"/>
    </location>
</feature>